<dbReference type="AlphaFoldDB" id="A0A0A9EUW7"/>
<reference evidence="1" key="2">
    <citation type="journal article" date="2015" name="Data Brief">
        <title>Shoot transcriptome of the giant reed, Arundo donax.</title>
        <authorList>
            <person name="Barrero R.A."/>
            <person name="Guerrero F.D."/>
            <person name="Moolhuijzen P."/>
            <person name="Goolsby J.A."/>
            <person name="Tidwell J."/>
            <person name="Bellgard S.E."/>
            <person name="Bellgard M.I."/>
        </authorList>
    </citation>
    <scope>NUCLEOTIDE SEQUENCE</scope>
    <source>
        <tissue evidence="1">Shoot tissue taken approximately 20 cm above the soil surface</tissue>
    </source>
</reference>
<name>A0A0A9EUW7_ARUDO</name>
<accession>A0A0A9EUW7</accession>
<reference evidence="1" key="1">
    <citation type="submission" date="2014-09" db="EMBL/GenBank/DDBJ databases">
        <authorList>
            <person name="Magalhaes I.L.F."/>
            <person name="Oliveira U."/>
            <person name="Santos F.R."/>
            <person name="Vidigal T.H.D.A."/>
            <person name="Brescovit A.D."/>
            <person name="Santos A.J."/>
        </authorList>
    </citation>
    <scope>NUCLEOTIDE SEQUENCE</scope>
    <source>
        <tissue evidence="1">Shoot tissue taken approximately 20 cm above the soil surface</tissue>
    </source>
</reference>
<proteinExistence type="predicted"/>
<dbReference type="EMBL" id="GBRH01196260">
    <property type="protein sequence ID" value="JAE01636.1"/>
    <property type="molecule type" value="Transcribed_RNA"/>
</dbReference>
<organism evidence="1">
    <name type="scientific">Arundo donax</name>
    <name type="common">Giant reed</name>
    <name type="synonym">Donax arundinaceus</name>
    <dbReference type="NCBI Taxonomy" id="35708"/>
    <lineage>
        <taxon>Eukaryota</taxon>
        <taxon>Viridiplantae</taxon>
        <taxon>Streptophyta</taxon>
        <taxon>Embryophyta</taxon>
        <taxon>Tracheophyta</taxon>
        <taxon>Spermatophyta</taxon>
        <taxon>Magnoliopsida</taxon>
        <taxon>Liliopsida</taxon>
        <taxon>Poales</taxon>
        <taxon>Poaceae</taxon>
        <taxon>PACMAD clade</taxon>
        <taxon>Arundinoideae</taxon>
        <taxon>Arundineae</taxon>
        <taxon>Arundo</taxon>
    </lineage>
</organism>
<protein>
    <submittedName>
        <fullName evidence="1">Uncharacterized protein</fullName>
    </submittedName>
</protein>
<evidence type="ECO:0000313" key="1">
    <source>
        <dbReference type="EMBL" id="JAE01636.1"/>
    </source>
</evidence>
<sequence>MLTPIFRVFEASLIGRWKH</sequence>